<comment type="caution">
    <text evidence="3">The sequence shown here is derived from an EMBL/GenBank/DDBJ whole genome shotgun (WGS) entry which is preliminary data.</text>
</comment>
<accession>A0A5S4H6N8</accession>
<dbReference type="InterPro" id="IPR020616">
    <property type="entry name" value="Thiolase_N"/>
</dbReference>
<dbReference type="AlphaFoldDB" id="A0A5S4H6N8"/>
<reference evidence="3 4" key="1">
    <citation type="submission" date="2019-05" db="EMBL/GenBank/DDBJ databases">
        <title>Draft genome sequence of Actinomadura geliboluensis A8036.</title>
        <authorList>
            <person name="Saricaoglu S."/>
            <person name="Isik K."/>
        </authorList>
    </citation>
    <scope>NUCLEOTIDE SEQUENCE [LARGE SCALE GENOMIC DNA]</scope>
    <source>
        <strain evidence="3 4">A8036</strain>
    </source>
</reference>
<dbReference type="GO" id="GO:0016747">
    <property type="term" value="F:acyltransferase activity, transferring groups other than amino-acyl groups"/>
    <property type="evidence" value="ECO:0007669"/>
    <property type="project" value="InterPro"/>
</dbReference>
<protein>
    <recommendedName>
        <fullName evidence="2">Thiolase N-terminal domain-containing protein</fullName>
    </recommendedName>
</protein>
<gene>
    <name evidence="3" type="ORF">ETD96_09710</name>
</gene>
<name>A0A5S4H6N8_9ACTN</name>
<dbReference type="SUPFAM" id="SSF53901">
    <property type="entry name" value="Thiolase-like"/>
    <property type="match status" value="1"/>
</dbReference>
<dbReference type="EMBL" id="VCKZ01000048">
    <property type="protein sequence ID" value="TMR40622.1"/>
    <property type="molecule type" value="Genomic_DNA"/>
</dbReference>
<sequence>MVPCAKRRSSPRPGPPDRQGLPGGLQRRLRPRARRLWETSASSSWRARETAYRSATTAAAQVAGRFDAEIVPIAASSRRAGRHRPGQVSRVGRTVTADECVRPGTAAEGLSALRPVLADDRFHHSRPAWVVSSASHGRNQPG</sequence>
<organism evidence="3 4">
    <name type="scientific">Actinomadura geliboluensis</name>
    <dbReference type="NCBI Taxonomy" id="882440"/>
    <lineage>
        <taxon>Bacteria</taxon>
        <taxon>Bacillati</taxon>
        <taxon>Actinomycetota</taxon>
        <taxon>Actinomycetes</taxon>
        <taxon>Streptosporangiales</taxon>
        <taxon>Thermomonosporaceae</taxon>
        <taxon>Actinomadura</taxon>
    </lineage>
</organism>
<dbReference type="RefSeq" id="WP_138635982.1">
    <property type="nucleotide sequence ID" value="NZ_VCKZ01000048.1"/>
</dbReference>
<dbReference type="InterPro" id="IPR016039">
    <property type="entry name" value="Thiolase-like"/>
</dbReference>
<feature type="region of interest" description="Disordered" evidence="1">
    <location>
        <begin position="1"/>
        <end position="40"/>
    </location>
</feature>
<evidence type="ECO:0000313" key="3">
    <source>
        <dbReference type="EMBL" id="TMR40622.1"/>
    </source>
</evidence>
<evidence type="ECO:0000256" key="1">
    <source>
        <dbReference type="SAM" id="MobiDB-lite"/>
    </source>
</evidence>
<feature type="domain" description="Thiolase N-terminal" evidence="2">
    <location>
        <begin position="51"/>
        <end position="118"/>
    </location>
</feature>
<evidence type="ECO:0000259" key="2">
    <source>
        <dbReference type="Pfam" id="PF00108"/>
    </source>
</evidence>
<evidence type="ECO:0000313" key="4">
    <source>
        <dbReference type="Proteomes" id="UP000305238"/>
    </source>
</evidence>
<feature type="compositionally biased region" description="Low complexity" evidence="1">
    <location>
        <begin position="17"/>
        <end position="26"/>
    </location>
</feature>
<keyword evidence="4" id="KW-1185">Reference proteome</keyword>
<dbReference type="Pfam" id="PF00108">
    <property type="entry name" value="Thiolase_N"/>
    <property type="match status" value="1"/>
</dbReference>
<dbReference type="Gene3D" id="3.40.47.10">
    <property type="match status" value="1"/>
</dbReference>
<feature type="compositionally biased region" description="Basic residues" evidence="1">
    <location>
        <begin position="1"/>
        <end position="10"/>
    </location>
</feature>
<proteinExistence type="predicted"/>
<dbReference type="Proteomes" id="UP000305238">
    <property type="component" value="Unassembled WGS sequence"/>
</dbReference>